<dbReference type="EMBL" id="JNVC02000005">
    <property type="protein sequence ID" value="KEZ51872.1"/>
    <property type="molecule type" value="Genomic_DNA"/>
</dbReference>
<reference evidence="2 3" key="1">
    <citation type="journal article" date="2005" name="Int. J. Syst. Evol. Microbiol.">
        <title>Bacillus cibi sp. nov., isolated from jeotgal, a traditional Korean fermented seafood.</title>
        <authorList>
            <person name="Yoon J.H."/>
            <person name="Lee C.H."/>
            <person name="Oh T.K."/>
        </authorList>
    </citation>
    <scope>NUCLEOTIDE SEQUENCE [LARGE SCALE GENOMIC DNA]</scope>
    <source>
        <strain evidence="2 3">DSM 16189</strain>
    </source>
</reference>
<protein>
    <recommendedName>
        <fullName evidence="4">Type 4 fimbrial biogenesis protein PilX N-terminal domain-containing protein</fullName>
    </recommendedName>
</protein>
<dbReference type="RefSeq" id="WP_029566798.1">
    <property type="nucleotide sequence ID" value="NZ_JNVC02000005.1"/>
</dbReference>
<proteinExistence type="predicted"/>
<name>A0A084GX10_METID</name>
<dbReference type="STRING" id="246786.GS18_0212250"/>
<evidence type="ECO:0008006" key="4">
    <source>
        <dbReference type="Google" id="ProtNLM"/>
    </source>
</evidence>
<dbReference type="InterPro" id="IPR011050">
    <property type="entry name" value="Pectin_lyase_fold/virulence"/>
</dbReference>
<organism evidence="2 3">
    <name type="scientific">Metabacillus indicus</name>
    <name type="common">Bacillus indicus</name>
    <dbReference type="NCBI Taxonomy" id="246786"/>
    <lineage>
        <taxon>Bacteria</taxon>
        <taxon>Bacillati</taxon>
        <taxon>Bacillota</taxon>
        <taxon>Bacilli</taxon>
        <taxon>Bacillales</taxon>
        <taxon>Bacillaceae</taxon>
        <taxon>Metabacillus</taxon>
    </lineage>
</organism>
<dbReference type="OrthoDB" id="2730934at2"/>
<sequence length="535" mass="59512">MKLNEKGYALLHVIMIFTILMIFGISLLGVTLQSQKFTAYSEKYVQDLALAERRMDEAIIKLEDKVNGFNVPSNQLSALLPALESAITSLNSEHTTFEPVNIRNITPADNRFAEMVKIKVKIGDSGKQLVNTHTITTAADVFRFSAVTEGKLILNGASHIKGDVYANNGLYLSKYSKFITGSQIHTPETVYPKIDGTITVKSATASGLKIFEGKEPNWRPLNSISSIYEILNTTPKMKDRSVQFNQFNISQLVKDKGQVYNDKKKDIRIYTDQYYLISSQTINSSIKFRNYLYLDRKLEVKGDLYLEDGIRMTPQGSLKVSGNIYIGSNKNFSNYLSGSISLENNSSFIYVDGNSVVYDLTNNGQIYNSGDIEIKRDLNMNGTVFVDGQTRIEDLSNQSGGTAVILSKGNLTVANNNLYSDQPREIDAFLYTDQDLEIYGVGSNIKINGGIYGKNIKLNATKGKTYLIGGNNPPFNSSDFNSIGGLYLNKNQSDPNSPSRLQIEFKPELIQNPPIGIPTVDKLQLTEIDQKTESK</sequence>
<dbReference type="SUPFAM" id="SSF51126">
    <property type="entry name" value="Pectin lyase-like"/>
    <property type="match status" value="1"/>
</dbReference>
<keyword evidence="3" id="KW-1185">Reference proteome</keyword>
<evidence type="ECO:0000313" key="2">
    <source>
        <dbReference type="EMBL" id="KEZ51872.1"/>
    </source>
</evidence>
<accession>A0A084GX10</accession>
<comment type="caution">
    <text evidence="2">The sequence shown here is derived from an EMBL/GenBank/DDBJ whole genome shotgun (WGS) entry which is preliminary data.</text>
</comment>
<keyword evidence="1" id="KW-0812">Transmembrane</keyword>
<feature type="transmembrane region" description="Helical" evidence="1">
    <location>
        <begin position="7"/>
        <end position="32"/>
    </location>
</feature>
<gene>
    <name evidence="2" type="ORF">GS18_0212250</name>
</gene>
<evidence type="ECO:0000313" key="3">
    <source>
        <dbReference type="Proteomes" id="UP000028549"/>
    </source>
</evidence>
<keyword evidence="1" id="KW-1133">Transmembrane helix</keyword>
<dbReference type="Proteomes" id="UP000028549">
    <property type="component" value="Unassembled WGS sequence"/>
</dbReference>
<evidence type="ECO:0000256" key="1">
    <source>
        <dbReference type="SAM" id="Phobius"/>
    </source>
</evidence>
<keyword evidence="1" id="KW-0472">Membrane</keyword>
<dbReference type="AlphaFoldDB" id="A0A084GX10"/>